<feature type="region of interest" description="Disordered" evidence="7">
    <location>
        <begin position="949"/>
        <end position="979"/>
    </location>
</feature>
<feature type="region of interest" description="Disordered" evidence="7">
    <location>
        <begin position="1090"/>
        <end position="1397"/>
    </location>
</feature>
<comment type="subcellular location">
    <subcellularLocation>
        <location evidence="1 6">Cytoplasm</location>
        <location evidence="1 6">Cytoskeleton</location>
    </subcellularLocation>
</comment>
<feature type="region of interest" description="Disordered" evidence="7">
    <location>
        <begin position="636"/>
        <end position="718"/>
    </location>
</feature>
<feature type="compositionally biased region" description="Basic and acidic residues" evidence="7">
    <location>
        <begin position="1102"/>
        <end position="1155"/>
    </location>
</feature>
<sequence>MAESPESQLQGLDLQDVKQTNGMEYMNGNGVNSPDKMDDFEAQFQTAPASKIASVLDPNASPFEPFGQQSDLSNLQAKDQSVPSNDLTQPANMATVPDQQAPDQPPSNDGVLIDFGGKDEASSPAPPKGEGQLDPFSMDVGQKDISTIEGGQTLVDNTLPQGMGVNVADSMDNYNQDQGASEMECQCDNNEPEQSLSKNVDDLDHSQNMNPSLSYVPHDVMDSNVAQEEENVPMSHEDPTNQPAYQHVSSHDRNAFDEQIVPGVCSCIEEPEPEVPQEEAVEVEQHETPQAQYKHKEECVDEEDYDDGSDGEDVGGGQFEYQGDDGEDDEEIEVYTDDGDYSDEDYDDGPDSYRASEEREVVSDEEIKDDKAEIILQQEASTTNTEAASISEPQVTDPSSKHVEADEMGPTDITTEENDSARNSEEREMYVAEEDQRFSEERNENEKMGEEVERDHSSEADEDDMNERMKLGSGFVDEVQPQEDNSVLEGGMNESEQNVEDETQGQHVGEKESSSMDEREGSQEPDVEASAPFNSFAPQASDEQIQSHQETDNTIESEKMGEEQYVEDDKITKGEVKEEVSVDEIVVEEKPLECPQEKVPDVVLTTTMEPHTEVASECVGMVDIGEGEEGEIEIQSNVSEFGSQYAEMGDDRMDEEEESNFNSGENGEPKDDYYPDEGEEDIEREQDFEREDVKQQEVEDLIEQEESRESENIPEDVVCSVDQTESLGFDVNEKQMDMAQQSELENISHHVNEFQSEIAGTVDKPPDSIKLAQEQAEHQPHKSETFIESEGSDMEERSITPDPDQMLKMASPRSEMPQDAFDTVFHTKETISETEEEQGKPEETEGQIPEQASDFMPGSHVQCPGIEIAPPVNESDMEHIKMGAEQVEEAEFQKNQEDEVAPTASDEVAPTASDAMTGSLIMDEGQTIDDAEQDVMSRSLMEDSIVMDEGETFDNQEIQGDNSRSTMEDTNTSEDSQASLKMNVMTGSMMEGSIVLDEEEKLEDRFPEDAMSKSMVEESEKYNEGQTFEDSLGNAPAESPSESFNESQTEDSLRTTSVGFMDDEASLQRQTAQNMVENVLNDAIDKVESMQKTEDISVEESSIDKTESGIEECIPDRYEEPPPEEIKDVSVEEPIEKVESVAEEKTEKTPKDNKYSHITSRLTQETSASLARKTVKRTELLQGNSKVPSPEKADIAKRSQSATRQARSPRKPKELSTVEDNKDLISRSKSTPRPGAHRRQTPSPMRGQMTTTRNPRPTKLLQPKKDASAANGVTSPASGTGRRKGGKKDSISLLQEEVQVKASPRVDVGGKTPPGSSTSPRKESPRPKPTTPKGPAPNVKNVTSKIGSLQNTSYTPGGGQVRIATKKTDYSSVSSRVGSTANMDHRPGGGEKKTGGKKILSQKLEWKTNSKIGSLDNAKHSPGGGNIKIESHKVEFKAQSKVGSTDYISHKPGGGNKKIETQKLDFKDKAKPRVESKTAHKPGGGDKKMVANYFWQQFNFLQMNVLFHVDKDMNFCTV</sequence>
<dbReference type="GO" id="GO:0043005">
    <property type="term" value="C:neuron projection"/>
    <property type="evidence" value="ECO:0007669"/>
    <property type="project" value="TreeGrafter"/>
</dbReference>
<proteinExistence type="predicted"/>
<feature type="compositionally biased region" description="Polar residues" evidence="7">
    <location>
        <begin position="1340"/>
        <end position="1355"/>
    </location>
</feature>
<feature type="compositionally biased region" description="Basic and acidic residues" evidence="7">
    <location>
        <begin position="1002"/>
        <end position="1023"/>
    </location>
</feature>
<feature type="compositionally biased region" description="Polar residues" evidence="7">
    <location>
        <begin position="1"/>
        <end position="10"/>
    </location>
</feature>
<feature type="compositionally biased region" description="Acidic residues" evidence="7">
    <location>
        <begin position="406"/>
        <end position="418"/>
    </location>
</feature>
<dbReference type="GO" id="GO:0005874">
    <property type="term" value="C:microtubule"/>
    <property type="evidence" value="ECO:0007669"/>
    <property type="project" value="UniProtKB-KW"/>
</dbReference>
<keyword evidence="6" id="KW-0493">Microtubule</keyword>
<feature type="region of interest" description="Disordered" evidence="7">
    <location>
        <begin position="773"/>
        <end position="875"/>
    </location>
</feature>
<evidence type="ECO:0000256" key="7">
    <source>
        <dbReference type="SAM" id="MobiDB-lite"/>
    </source>
</evidence>
<keyword evidence="2 6" id="KW-0963">Cytoplasm</keyword>
<keyword evidence="3" id="KW-0597">Phosphoprotein</keyword>
<evidence type="ECO:0000256" key="4">
    <source>
        <dbReference type="ARBA" id="ARBA00022737"/>
    </source>
</evidence>
<dbReference type="EnsemblMetazoa" id="G4652.12">
    <property type="protein sequence ID" value="G4652.12:cds"/>
    <property type="gene ID" value="G4652"/>
</dbReference>
<dbReference type="Proteomes" id="UP000005408">
    <property type="component" value="Unassembled WGS sequence"/>
</dbReference>
<evidence type="ECO:0000256" key="6">
    <source>
        <dbReference type="RuleBase" id="RU000686"/>
    </source>
</evidence>
<dbReference type="Pfam" id="PF00418">
    <property type="entry name" value="Tubulin-binding"/>
    <property type="match status" value="4"/>
</dbReference>
<feature type="compositionally biased region" description="Basic and acidic residues" evidence="7">
    <location>
        <begin position="419"/>
        <end position="459"/>
    </location>
</feature>
<reference evidence="8" key="1">
    <citation type="submission" date="2022-08" db="UniProtKB">
        <authorList>
            <consortium name="EnsemblMetazoa"/>
        </authorList>
    </citation>
    <scope>IDENTIFICATION</scope>
    <source>
        <strain evidence="8">05x7-T-G4-1.051#20</strain>
    </source>
</reference>
<protein>
    <recommendedName>
        <fullName evidence="6">Microtubule-associated protein</fullName>
    </recommendedName>
</protein>
<feature type="region of interest" description="Disordered" evidence="7">
    <location>
        <begin position="270"/>
        <end position="572"/>
    </location>
</feature>
<name>A0A8W8NBP9_MAGGI</name>
<feature type="compositionally biased region" description="Acidic residues" evidence="7">
    <location>
        <begin position="270"/>
        <end position="282"/>
    </location>
</feature>
<feature type="compositionally biased region" description="Basic and acidic residues" evidence="7">
    <location>
        <begin position="508"/>
        <end position="522"/>
    </location>
</feature>
<evidence type="ECO:0000256" key="1">
    <source>
        <dbReference type="ARBA" id="ARBA00004245"/>
    </source>
</evidence>
<evidence type="ECO:0000256" key="3">
    <source>
        <dbReference type="ARBA" id="ARBA00022553"/>
    </source>
</evidence>
<dbReference type="PROSITE" id="PS00229">
    <property type="entry name" value="TAU_MAP_1"/>
    <property type="match status" value="1"/>
</dbReference>
<feature type="region of interest" description="Disordered" evidence="7">
    <location>
        <begin position="154"/>
        <end position="257"/>
    </location>
</feature>
<feature type="compositionally biased region" description="Polar residues" evidence="7">
    <location>
        <begin position="1156"/>
        <end position="1169"/>
    </location>
</feature>
<feature type="compositionally biased region" description="Basic and acidic residues" evidence="7">
    <location>
        <begin position="1211"/>
        <end position="1226"/>
    </location>
</feature>
<evidence type="ECO:0000313" key="8">
    <source>
        <dbReference type="EnsemblMetazoa" id="G4652.12:cds"/>
    </source>
</evidence>
<dbReference type="GO" id="GO:0000226">
    <property type="term" value="P:microtubule cytoskeleton organization"/>
    <property type="evidence" value="ECO:0007669"/>
    <property type="project" value="TreeGrafter"/>
</dbReference>
<dbReference type="PROSITE" id="PS51491">
    <property type="entry name" value="TAU_MAP_2"/>
    <property type="match status" value="4"/>
</dbReference>
<evidence type="ECO:0000256" key="2">
    <source>
        <dbReference type="ARBA" id="ARBA00022490"/>
    </source>
</evidence>
<feature type="compositionally biased region" description="Basic and acidic residues" evidence="7">
    <location>
        <begin position="775"/>
        <end position="785"/>
    </location>
</feature>
<feature type="compositionally biased region" description="Polar residues" evidence="7">
    <location>
        <begin position="378"/>
        <end position="398"/>
    </location>
</feature>
<dbReference type="InterPro" id="IPR027324">
    <property type="entry name" value="MAP2/MAP4/Tau"/>
</dbReference>
<feature type="compositionally biased region" description="Basic and acidic residues" evidence="7">
    <location>
        <begin position="825"/>
        <end position="843"/>
    </location>
</feature>
<feature type="compositionally biased region" description="Polar residues" evidence="7">
    <location>
        <begin position="955"/>
        <end position="979"/>
    </location>
</feature>
<evidence type="ECO:0000313" key="9">
    <source>
        <dbReference type="Proteomes" id="UP000005408"/>
    </source>
</evidence>
<feature type="compositionally biased region" description="Acidic residues" evidence="7">
    <location>
        <begin position="299"/>
        <end position="313"/>
    </location>
</feature>
<dbReference type="GO" id="GO:0031175">
    <property type="term" value="P:neuron projection development"/>
    <property type="evidence" value="ECO:0007669"/>
    <property type="project" value="TreeGrafter"/>
</dbReference>
<evidence type="ECO:0000256" key="5">
    <source>
        <dbReference type="ARBA" id="ARBA00023212"/>
    </source>
</evidence>
<dbReference type="InterPro" id="IPR001084">
    <property type="entry name" value="MAP_tubulin-bd_rpt"/>
</dbReference>
<feature type="compositionally biased region" description="Polar residues" evidence="7">
    <location>
        <begin position="532"/>
        <end position="554"/>
    </location>
</feature>
<feature type="region of interest" description="Disordered" evidence="7">
    <location>
        <begin position="997"/>
        <end position="1073"/>
    </location>
</feature>
<feature type="region of interest" description="Disordered" evidence="7">
    <location>
        <begin position="1"/>
        <end position="140"/>
    </location>
</feature>
<feature type="region of interest" description="Disordered" evidence="7">
    <location>
        <begin position="890"/>
        <end position="913"/>
    </location>
</feature>
<feature type="compositionally biased region" description="Basic and acidic residues" evidence="7">
    <location>
        <begin position="685"/>
        <end position="697"/>
    </location>
</feature>
<keyword evidence="4" id="KW-0677">Repeat</keyword>
<keyword evidence="5 6" id="KW-0206">Cytoskeleton</keyword>
<feature type="compositionally biased region" description="Polar residues" evidence="7">
    <location>
        <begin position="1370"/>
        <end position="1382"/>
    </location>
</feature>
<dbReference type="GO" id="GO:0008017">
    <property type="term" value="F:microtubule binding"/>
    <property type="evidence" value="ECO:0007669"/>
    <property type="project" value="InterPro"/>
</dbReference>
<feature type="compositionally biased region" description="Basic and acidic residues" evidence="7">
    <location>
        <begin position="556"/>
        <end position="572"/>
    </location>
</feature>
<keyword evidence="9" id="KW-1185">Reference proteome</keyword>
<accession>A0A8W8NBP9</accession>
<dbReference type="PANTHER" id="PTHR11501:SF18">
    <property type="entry name" value="MICROTUBULE-ASSOCIATED PROTEIN"/>
    <property type="match status" value="1"/>
</dbReference>
<feature type="compositionally biased region" description="Basic and acidic residues" evidence="7">
    <location>
        <begin position="1383"/>
        <end position="1394"/>
    </location>
</feature>
<feature type="compositionally biased region" description="Polar residues" evidence="7">
    <location>
        <begin position="187"/>
        <end position="198"/>
    </location>
</feature>
<organism evidence="8 9">
    <name type="scientific">Magallana gigas</name>
    <name type="common">Pacific oyster</name>
    <name type="synonym">Crassostrea gigas</name>
    <dbReference type="NCBI Taxonomy" id="29159"/>
    <lineage>
        <taxon>Eukaryota</taxon>
        <taxon>Metazoa</taxon>
        <taxon>Spiralia</taxon>
        <taxon>Lophotrochozoa</taxon>
        <taxon>Mollusca</taxon>
        <taxon>Bivalvia</taxon>
        <taxon>Autobranchia</taxon>
        <taxon>Pteriomorphia</taxon>
        <taxon>Ostreida</taxon>
        <taxon>Ostreoidea</taxon>
        <taxon>Ostreidae</taxon>
        <taxon>Magallana</taxon>
    </lineage>
</organism>
<feature type="compositionally biased region" description="Acidic residues" evidence="7">
    <location>
        <begin position="322"/>
        <end position="350"/>
    </location>
</feature>
<dbReference type="PANTHER" id="PTHR11501">
    <property type="entry name" value="MICROTUBULE-ASSOCIATED PROTEIN"/>
    <property type="match status" value="1"/>
</dbReference>
<feature type="compositionally biased region" description="Polar residues" evidence="7">
    <location>
        <begin position="67"/>
        <end position="102"/>
    </location>
</feature>
<feature type="compositionally biased region" description="Acidic residues" evidence="7">
    <location>
        <begin position="674"/>
        <end position="684"/>
    </location>
</feature>